<dbReference type="InterPro" id="IPR053877">
    <property type="entry name" value="RskA_N"/>
</dbReference>
<dbReference type="InterPro" id="IPR018764">
    <property type="entry name" value="RskA_C"/>
</dbReference>
<evidence type="ECO:0000256" key="2">
    <source>
        <dbReference type="ARBA" id="ARBA00004236"/>
    </source>
</evidence>
<comment type="caution">
    <text evidence="14">The sequence shown here is derived from an EMBL/GenBank/DDBJ whole genome shotgun (WGS) entry which is preliminary data.</text>
</comment>
<feature type="domain" description="Anti-sigma-K factor RskA N-terminal" evidence="13">
    <location>
        <begin position="8"/>
        <end position="49"/>
    </location>
</feature>
<name>A0ABP8CUG8_9ACTN</name>
<evidence type="ECO:0000256" key="10">
    <source>
        <dbReference type="ARBA" id="ARBA00030803"/>
    </source>
</evidence>
<keyword evidence="4 11" id="KW-0812">Transmembrane</keyword>
<reference evidence="15" key="1">
    <citation type="journal article" date="2019" name="Int. J. Syst. Evol. Microbiol.">
        <title>The Global Catalogue of Microorganisms (GCM) 10K type strain sequencing project: providing services to taxonomists for standard genome sequencing and annotation.</title>
        <authorList>
            <consortium name="The Broad Institute Genomics Platform"/>
            <consortium name="The Broad Institute Genome Sequencing Center for Infectious Disease"/>
            <person name="Wu L."/>
            <person name="Ma J."/>
        </authorList>
    </citation>
    <scope>NUCLEOTIDE SEQUENCE [LARGE SCALE GENOMIC DNA]</scope>
    <source>
        <strain evidence="15">JCM 17441</strain>
    </source>
</reference>
<keyword evidence="6" id="KW-0805">Transcription regulation</keyword>
<proteinExistence type="predicted"/>
<keyword evidence="15" id="KW-1185">Reference proteome</keyword>
<dbReference type="EMBL" id="BAABAT010000001">
    <property type="protein sequence ID" value="GAA4243529.1"/>
    <property type="molecule type" value="Genomic_DNA"/>
</dbReference>
<gene>
    <name evidence="14" type="ORF">GCM10022255_002970</name>
</gene>
<dbReference type="RefSeq" id="WP_345120329.1">
    <property type="nucleotide sequence ID" value="NZ_BAABAT010000001.1"/>
</dbReference>
<dbReference type="Pfam" id="PF10099">
    <property type="entry name" value="RskA_C"/>
    <property type="match status" value="1"/>
</dbReference>
<evidence type="ECO:0000256" key="11">
    <source>
        <dbReference type="SAM" id="Phobius"/>
    </source>
</evidence>
<dbReference type="InterPro" id="IPR051474">
    <property type="entry name" value="Anti-sigma-K/W_factor"/>
</dbReference>
<keyword evidence="3" id="KW-1003">Cell membrane</keyword>
<dbReference type="PANTHER" id="PTHR37461:SF1">
    <property type="entry name" value="ANTI-SIGMA-K FACTOR RSKA"/>
    <property type="match status" value="1"/>
</dbReference>
<evidence type="ECO:0000259" key="13">
    <source>
        <dbReference type="Pfam" id="PF22618"/>
    </source>
</evidence>
<protein>
    <recommendedName>
        <fullName evidence="10">Regulator of SigK</fullName>
    </recommendedName>
    <alternativeName>
        <fullName evidence="9">Sigma-K anti-sigma factor RskA</fullName>
    </alternativeName>
</protein>
<dbReference type="Pfam" id="PF22618">
    <property type="entry name" value="RskA_N"/>
    <property type="match status" value="1"/>
</dbReference>
<evidence type="ECO:0000256" key="1">
    <source>
        <dbReference type="ARBA" id="ARBA00004167"/>
    </source>
</evidence>
<evidence type="ECO:0000256" key="5">
    <source>
        <dbReference type="ARBA" id="ARBA00022989"/>
    </source>
</evidence>
<accession>A0ABP8CUG8</accession>
<keyword evidence="8" id="KW-0804">Transcription</keyword>
<evidence type="ECO:0000256" key="9">
    <source>
        <dbReference type="ARBA" id="ARBA00029829"/>
    </source>
</evidence>
<dbReference type="Gene3D" id="1.10.10.1320">
    <property type="entry name" value="Anti-sigma factor, zinc-finger domain"/>
    <property type="match status" value="1"/>
</dbReference>
<evidence type="ECO:0000256" key="8">
    <source>
        <dbReference type="ARBA" id="ARBA00023163"/>
    </source>
</evidence>
<evidence type="ECO:0000313" key="15">
    <source>
        <dbReference type="Proteomes" id="UP001500620"/>
    </source>
</evidence>
<keyword evidence="7 11" id="KW-0472">Membrane</keyword>
<evidence type="ECO:0000256" key="7">
    <source>
        <dbReference type="ARBA" id="ARBA00023136"/>
    </source>
</evidence>
<evidence type="ECO:0000259" key="12">
    <source>
        <dbReference type="Pfam" id="PF10099"/>
    </source>
</evidence>
<evidence type="ECO:0000256" key="3">
    <source>
        <dbReference type="ARBA" id="ARBA00022475"/>
    </source>
</evidence>
<organism evidence="14 15">
    <name type="scientific">Dactylosporangium darangshiense</name>
    <dbReference type="NCBI Taxonomy" id="579108"/>
    <lineage>
        <taxon>Bacteria</taxon>
        <taxon>Bacillati</taxon>
        <taxon>Actinomycetota</taxon>
        <taxon>Actinomycetes</taxon>
        <taxon>Micromonosporales</taxon>
        <taxon>Micromonosporaceae</taxon>
        <taxon>Dactylosporangium</taxon>
    </lineage>
</organism>
<keyword evidence="5 11" id="KW-1133">Transmembrane helix</keyword>
<evidence type="ECO:0000256" key="6">
    <source>
        <dbReference type="ARBA" id="ARBA00023015"/>
    </source>
</evidence>
<feature type="transmembrane region" description="Helical" evidence="11">
    <location>
        <begin position="97"/>
        <end position="119"/>
    </location>
</feature>
<dbReference type="InterPro" id="IPR041916">
    <property type="entry name" value="Anti_sigma_zinc_sf"/>
</dbReference>
<feature type="domain" description="Anti-sigma K factor RskA C-terminal" evidence="12">
    <location>
        <begin position="101"/>
        <end position="229"/>
    </location>
</feature>
<sequence length="239" mass="25287">MTGTVDIHALAGAYALDAVDDIERAAFDRHLRDCPSCVVEVAEMRETTAWLAQPVAEAPPPRMREAVLTQIRGTPQERERRTTAAAGRANRGRLLRWAVSGVAAAVLAAGAGVGTWVVAEQQIAAERAAQANIDAVLAAADARLVKQEVQGGHVNMVVSPARNAAVAVLDGLTAPGADKDYQVWMIDPDTTSYRNVGQTAKGSGRFYIQGLAPVFGVSVEKAGSKPKTPNQVVGRLDIR</sequence>
<dbReference type="Proteomes" id="UP001500620">
    <property type="component" value="Unassembled WGS sequence"/>
</dbReference>
<comment type="subcellular location">
    <subcellularLocation>
        <location evidence="2">Cell membrane</location>
    </subcellularLocation>
    <subcellularLocation>
        <location evidence="1">Membrane</location>
        <topology evidence="1">Single-pass membrane protein</topology>
    </subcellularLocation>
</comment>
<evidence type="ECO:0000313" key="14">
    <source>
        <dbReference type="EMBL" id="GAA4243529.1"/>
    </source>
</evidence>
<evidence type="ECO:0000256" key="4">
    <source>
        <dbReference type="ARBA" id="ARBA00022692"/>
    </source>
</evidence>
<dbReference type="PANTHER" id="PTHR37461">
    <property type="entry name" value="ANTI-SIGMA-K FACTOR RSKA"/>
    <property type="match status" value="1"/>
</dbReference>